<evidence type="ECO:0000256" key="1">
    <source>
        <dbReference type="ARBA" id="ARBA00022603"/>
    </source>
</evidence>
<dbReference type="GO" id="GO:0032259">
    <property type="term" value="P:methylation"/>
    <property type="evidence" value="ECO:0007669"/>
    <property type="project" value="UniProtKB-KW"/>
</dbReference>
<keyword evidence="6" id="KW-1185">Reference proteome</keyword>
<reference evidence="6" key="1">
    <citation type="submission" date="2016-10" db="EMBL/GenBank/DDBJ databases">
        <authorList>
            <person name="Varghese N."/>
            <person name="Submissions S."/>
        </authorList>
    </citation>
    <scope>NUCLEOTIDE SEQUENCE [LARGE SCALE GENOMIC DNA]</scope>
    <source>
        <strain evidence="6">DSM 18733</strain>
    </source>
</reference>
<dbReference type="PANTHER" id="PTHR43464">
    <property type="entry name" value="METHYLTRANSFERASE"/>
    <property type="match status" value="1"/>
</dbReference>
<dbReference type="SUPFAM" id="SSF53335">
    <property type="entry name" value="S-adenosyl-L-methionine-dependent methyltransferases"/>
    <property type="match status" value="1"/>
</dbReference>
<evidence type="ECO:0000313" key="6">
    <source>
        <dbReference type="Proteomes" id="UP000199421"/>
    </source>
</evidence>
<dbReference type="Proteomes" id="UP000199421">
    <property type="component" value="Unassembled WGS sequence"/>
</dbReference>
<sequence>MKENKYDEPAFFEQYGKMNRSVKGLSGAGEWYLLKEILPDLKGKDVLDLGCGFGWHCRYATEKGAASVTGIDISEKMLKKAKEINHLQGIKYERTALEDAVFPANHFDVVFSSLTLHYIKSYDALIRSVYQWLRPGGSFVFSVEHPVFTAQGMQDWIYNETGDKLYWPVDKYFSEGQRDTSFLGEHVIKYHRTIATYLNELLKENFKLTAVEEPMPSEEMLKHIPEMREELRRPMMLLIAVDKL</sequence>
<feature type="domain" description="Methyltransferase type 11" evidence="4">
    <location>
        <begin position="47"/>
        <end position="141"/>
    </location>
</feature>
<dbReference type="EMBL" id="FOAF01000001">
    <property type="protein sequence ID" value="SEL03502.1"/>
    <property type="molecule type" value="Genomic_DNA"/>
</dbReference>
<dbReference type="AlphaFoldDB" id="A0A1H7LX91"/>
<dbReference type="InterPro" id="IPR013216">
    <property type="entry name" value="Methyltransf_11"/>
</dbReference>
<keyword evidence="1 5" id="KW-0489">Methyltransferase</keyword>
<organism evidence="5 6">
    <name type="scientific">Olivibacter domesticus</name>
    <name type="common">Pseudosphingobacterium domesticum</name>
    <dbReference type="NCBI Taxonomy" id="407022"/>
    <lineage>
        <taxon>Bacteria</taxon>
        <taxon>Pseudomonadati</taxon>
        <taxon>Bacteroidota</taxon>
        <taxon>Sphingobacteriia</taxon>
        <taxon>Sphingobacteriales</taxon>
        <taxon>Sphingobacteriaceae</taxon>
        <taxon>Olivibacter</taxon>
    </lineage>
</organism>
<keyword evidence="2 5" id="KW-0808">Transferase</keyword>
<evidence type="ECO:0000256" key="3">
    <source>
        <dbReference type="ARBA" id="ARBA00022691"/>
    </source>
</evidence>
<keyword evidence="3" id="KW-0949">S-adenosyl-L-methionine</keyword>
<gene>
    <name evidence="5" type="ORF">SAMN05661044_01797</name>
</gene>
<proteinExistence type="predicted"/>
<dbReference type="OrthoDB" id="9791837at2"/>
<dbReference type="InterPro" id="IPR029063">
    <property type="entry name" value="SAM-dependent_MTases_sf"/>
</dbReference>
<accession>A0A1H7LX91</accession>
<name>A0A1H7LX91_OLID1</name>
<evidence type="ECO:0000259" key="4">
    <source>
        <dbReference type="Pfam" id="PF08241"/>
    </source>
</evidence>
<dbReference type="Gene3D" id="3.40.50.150">
    <property type="entry name" value="Vaccinia Virus protein VP39"/>
    <property type="match status" value="1"/>
</dbReference>
<dbReference type="Pfam" id="PF08241">
    <property type="entry name" value="Methyltransf_11"/>
    <property type="match status" value="1"/>
</dbReference>
<dbReference type="CDD" id="cd02440">
    <property type="entry name" value="AdoMet_MTases"/>
    <property type="match status" value="1"/>
</dbReference>
<evidence type="ECO:0000313" key="5">
    <source>
        <dbReference type="EMBL" id="SEL03502.1"/>
    </source>
</evidence>
<dbReference type="RefSeq" id="WP_093322327.1">
    <property type="nucleotide sequence ID" value="NZ_FOAF01000001.1"/>
</dbReference>
<dbReference type="PANTHER" id="PTHR43464:SF19">
    <property type="entry name" value="UBIQUINONE BIOSYNTHESIS O-METHYLTRANSFERASE, MITOCHONDRIAL"/>
    <property type="match status" value="1"/>
</dbReference>
<dbReference type="GO" id="GO:0008757">
    <property type="term" value="F:S-adenosylmethionine-dependent methyltransferase activity"/>
    <property type="evidence" value="ECO:0007669"/>
    <property type="project" value="InterPro"/>
</dbReference>
<protein>
    <submittedName>
        <fullName evidence="5">Methyltransferase domain-containing protein</fullName>
    </submittedName>
</protein>
<evidence type="ECO:0000256" key="2">
    <source>
        <dbReference type="ARBA" id="ARBA00022679"/>
    </source>
</evidence>
<dbReference type="STRING" id="407022.SAMN05661044_01797"/>